<accession>A0A936ZQ03</accession>
<reference evidence="1" key="1">
    <citation type="submission" date="2021-01" db="EMBL/GenBank/DDBJ databases">
        <title>Ramlibacter sp. strain AW1 16S ribosomal RNA gene Genome sequencing and assembly.</title>
        <authorList>
            <person name="Kang M."/>
        </authorList>
    </citation>
    <scope>NUCLEOTIDE SEQUENCE</scope>
    <source>
        <strain evidence="1">AW1</strain>
    </source>
</reference>
<evidence type="ECO:0000313" key="1">
    <source>
        <dbReference type="EMBL" id="MBL0418875.1"/>
    </source>
</evidence>
<keyword evidence="2" id="KW-1185">Reference proteome</keyword>
<dbReference type="AlphaFoldDB" id="A0A936ZQ03"/>
<dbReference type="EMBL" id="JAEQNA010000001">
    <property type="protein sequence ID" value="MBL0418875.1"/>
    <property type="molecule type" value="Genomic_DNA"/>
</dbReference>
<dbReference type="InterPro" id="IPR011990">
    <property type="entry name" value="TPR-like_helical_dom_sf"/>
</dbReference>
<organism evidence="1 2">
    <name type="scientific">Ramlibacter aurantiacus</name>
    <dbReference type="NCBI Taxonomy" id="2801330"/>
    <lineage>
        <taxon>Bacteria</taxon>
        <taxon>Pseudomonadati</taxon>
        <taxon>Pseudomonadota</taxon>
        <taxon>Betaproteobacteria</taxon>
        <taxon>Burkholderiales</taxon>
        <taxon>Comamonadaceae</taxon>
        <taxon>Ramlibacter</taxon>
    </lineage>
</organism>
<protein>
    <recommendedName>
        <fullName evidence="3">Tetratricopeptide repeat protein</fullName>
    </recommendedName>
</protein>
<evidence type="ECO:0008006" key="3">
    <source>
        <dbReference type="Google" id="ProtNLM"/>
    </source>
</evidence>
<dbReference type="RefSeq" id="WP_201681952.1">
    <property type="nucleotide sequence ID" value="NZ_JAEQNA010000001.1"/>
</dbReference>
<dbReference type="Proteomes" id="UP000613011">
    <property type="component" value="Unassembled WGS sequence"/>
</dbReference>
<proteinExistence type="predicted"/>
<dbReference type="SUPFAM" id="SSF48452">
    <property type="entry name" value="TPR-like"/>
    <property type="match status" value="1"/>
</dbReference>
<evidence type="ECO:0000313" key="2">
    <source>
        <dbReference type="Proteomes" id="UP000613011"/>
    </source>
</evidence>
<sequence length="127" mass="13851">MILEPPATHQPTDRRGWNSPLAAAGAVPTPCLQDVAEDDLEILYAQAYDRLVARCPQEALEDLHRLVIARHRDTSFRYAYGLALQQVERPIEAAAQFACVLLIDAHDAGAALRLGECLEAAGDFAKA</sequence>
<comment type="caution">
    <text evidence="1">The sequence shown here is derived from an EMBL/GenBank/DDBJ whole genome shotgun (WGS) entry which is preliminary data.</text>
</comment>
<name>A0A936ZQ03_9BURK</name>
<dbReference type="Gene3D" id="1.25.40.10">
    <property type="entry name" value="Tetratricopeptide repeat domain"/>
    <property type="match status" value="1"/>
</dbReference>
<gene>
    <name evidence="1" type="ORF">JI739_00810</name>
</gene>